<accession>A0A814V3P1</accession>
<dbReference type="EMBL" id="CAJNOJ010000137">
    <property type="protein sequence ID" value="CAF1181521.1"/>
    <property type="molecule type" value="Genomic_DNA"/>
</dbReference>
<dbReference type="Proteomes" id="UP000663828">
    <property type="component" value="Unassembled WGS sequence"/>
</dbReference>
<keyword evidence="1" id="KW-0732">Signal</keyword>
<feature type="signal peptide" evidence="1">
    <location>
        <begin position="1"/>
        <end position="22"/>
    </location>
</feature>
<evidence type="ECO:0000313" key="5">
    <source>
        <dbReference type="Proteomes" id="UP000663852"/>
    </source>
</evidence>
<dbReference type="Proteomes" id="UP000663852">
    <property type="component" value="Unassembled WGS sequence"/>
</dbReference>
<keyword evidence="4" id="KW-1185">Reference proteome</keyword>
<name>A0A814V3P1_ADIRI</name>
<organism evidence="3 5">
    <name type="scientific">Adineta ricciae</name>
    <name type="common">Rotifer</name>
    <dbReference type="NCBI Taxonomy" id="249248"/>
    <lineage>
        <taxon>Eukaryota</taxon>
        <taxon>Metazoa</taxon>
        <taxon>Spiralia</taxon>
        <taxon>Gnathifera</taxon>
        <taxon>Rotifera</taxon>
        <taxon>Eurotatoria</taxon>
        <taxon>Bdelloidea</taxon>
        <taxon>Adinetida</taxon>
        <taxon>Adinetidae</taxon>
        <taxon>Adineta</taxon>
    </lineage>
</organism>
<protein>
    <submittedName>
        <fullName evidence="3">Uncharacterized protein</fullName>
    </submittedName>
</protein>
<feature type="chain" id="PRO_5036226187" evidence="1">
    <location>
        <begin position="23"/>
        <end position="261"/>
    </location>
</feature>
<dbReference type="EMBL" id="CAJNOR010000078">
    <property type="protein sequence ID" value="CAF0787221.1"/>
    <property type="molecule type" value="Genomic_DNA"/>
</dbReference>
<evidence type="ECO:0000313" key="2">
    <source>
        <dbReference type="EMBL" id="CAF0787221.1"/>
    </source>
</evidence>
<comment type="caution">
    <text evidence="3">The sequence shown here is derived from an EMBL/GenBank/DDBJ whole genome shotgun (WGS) entry which is preliminary data.</text>
</comment>
<evidence type="ECO:0000256" key="1">
    <source>
        <dbReference type="SAM" id="SignalP"/>
    </source>
</evidence>
<proteinExistence type="predicted"/>
<reference evidence="3" key="1">
    <citation type="submission" date="2021-02" db="EMBL/GenBank/DDBJ databases">
        <authorList>
            <person name="Nowell W R."/>
        </authorList>
    </citation>
    <scope>NUCLEOTIDE SEQUENCE</scope>
</reference>
<evidence type="ECO:0000313" key="3">
    <source>
        <dbReference type="EMBL" id="CAF1181521.1"/>
    </source>
</evidence>
<dbReference type="AlphaFoldDB" id="A0A814V3P1"/>
<sequence length="261" mass="29482">MFSSTTVSLLLVAMIFVSHTHSNPVSDDECQAQFYPNDECRGSIAAPIQCVSKKLNLADTEISSCTSVGLFWSYPTNNFTLIIETPFTKAQQAYKLEIDNELLRASVFHFYRIVDGQETEITTDDKKLIQNSDENFQTVYSRRSDIDFNAYNKGNFIDGIEGGMCGTIIDLGSSADLQRGNAFQPMKESDELFQQGKSGATVAVKLGHDYALRIIDRFTPTFELIVKMLVIAFEPKISLTIRWEVLPLKKIIYPSRFLFHQ</sequence>
<evidence type="ECO:0000313" key="4">
    <source>
        <dbReference type="Proteomes" id="UP000663828"/>
    </source>
</evidence>
<gene>
    <name evidence="3" type="ORF">EDS130_LOCUS24268</name>
    <name evidence="2" type="ORF">XAT740_LOCUS2293</name>
</gene>